<dbReference type="Pfam" id="PF00394">
    <property type="entry name" value="Cu-oxidase"/>
    <property type="match status" value="1"/>
</dbReference>
<dbReference type="InterPro" id="IPR001117">
    <property type="entry name" value="Cu-oxidase_2nd"/>
</dbReference>
<dbReference type="GO" id="GO:0005507">
    <property type="term" value="F:copper ion binding"/>
    <property type="evidence" value="ECO:0007669"/>
    <property type="project" value="InterPro"/>
</dbReference>
<keyword evidence="5" id="KW-0186">Copper</keyword>
<dbReference type="STRING" id="1095630.A0A2J6SRX3"/>
<accession>A0A2J6SRX3</accession>
<evidence type="ECO:0000256" key="6">
    <source>
        <dbReference type="SAM" id="SignalP"/>
    </source>
</evidence>
<dbReference type="InterPro" id="IPR044130">
    <property type="entry name" value="CuRO_2_Fet3-like"/>
</dbReference>
<proteinExistence type="inferred from homology"/>
<keyword evidence="3 6" id="KW-0732">Signal</keyword>
<comment type="similarity">
    <text evidence="1">Belongs to the multicopper oxidase family.</text>
</comment>
<keyword evidence="11" id="KW-1185">Reference proteome</keyword>
<keyword evidence="2" id="KW-0479">Metal-binding</keyword>
<dbReference type="InterPro" id="IPR011707">
    <property type="entry name" value="Cu-oxidase-like_N"/>
</dbReference>
<feature type="domain" description="Plastocyanin-like" evidence="8">
    <location>
        <begin position="362"/>
        <end position="494"/>
    </location>
</feature>
<evidence type="ECO:0000256" key="5">
    <source>
        <dbReference type="ARBA" id="ARBA00023008"/>
    </source>
</evidence>
<dbReference type="InterPro" id="IPR033138">
    <property type="entry name" value="Cu_oxidase_CS"/>
</dbReference>
<dbReference type="Pfam" id="PF07731">
    <property type="entry name" value="Cu-oxidase_2"/>
    <property type="match status" value="1"/>
</dbReference>
<dbReference type="SUPFAM" id="SSF49503">
    <property type="entry name" value="Cupredoxins"/>
    <property type="match status" value="3"/>
</dbReference>
<dbReference type="PROSITE" id="PS00080">
    <property type="entry name" value="MULTICOPPER_OXIDASE2"/>
    <property type="match status" value="1"/>
</dbReference>
<dbReference type="InterPro" id="IPR008972">
    <property type="entry name" value="Cupredoxin"/>
</dbReference>
<evidence type="ECO:0000256" key="1">
    <source>
        <dbReference type="ARBA" id="ARBA00010609"/>
    </source>
</evidence>
<dbReference type="PROSITE" id="PS00079">
    <property type="entry name" value="MULTICOPPER_OXIDASE1"/>
    <property type="match status" value="1"/>
</dbReference>
<dbReference type="CDD" id="cd13877">
    <property type="entry name" value="CuRO_2_Fet3p_like"/>
    <property type="match status" value="1"/>
</dbReference>
<dbReference type="GO" id="GO:0004322">
    <property type="term" value="F:ferroxidase activity"/>
    <property type="evidence" value="ECO:0007669"/>
    <property type="project" value="TreeGrafter"/>
</dbReference>
<dbReference type="Proteomes" id="UP000235371">
    <property type="component" value="Unassembled WGS sequence"/>
</dbReference>
<dbReference type="Pfam" id="PF07732">
    <property type="entry name" value="Cu-oxidase_3"/>
    <property type="match status" value="1"/>
</dbReference>
<dbReference type="InParanoid" id="A0A2J6SRX3"/>
<evidence type="ECO:0000313" key="11">
    <source>
        <dbReference type="Proteomes" id="UP000235371"/>
    </source>
</evidence>
<name>A0A2J6SRX3_9HELO</name>
<dbReference type="EMBL" id="KZ613872">
    <property type="protein sequence ID" value="PMD53535.1"/>
    <property type="molecule type" value="Genomic_DNA"/>
</dbReference>
<dbReference type="Gene3D" id="2.60.40.420">
    <property type="entry name" value="Cupredoxins - blue copper proteins"/>
    <property type="match status" value="3"/>
</dbReference>
<evidence type="ECO:0000313" key="10">
    <source>
        <dbReference type="EMBL" id="PMD53535.1"/>
    </source>
</evidence>
<dbReference type="InterPro" id="IPR011706">
    <property type="entry name" value="Cu-oxidase_C"/>
</dbReference>
<feature type="domain" description="Plastocyanin-like" evidence="9">
    <location>
        <begin position="30"/>
        <end position="141"/>
    </location>
</feature>
<reference evidence="10 11" key="1">
    <citation type="submission" date="2016-04" db="EMBL/GenBank/DDBJ databases">
        <title>A degradative enzymes factory behind the ericoid mycorrhizal symbiosis.</title>
        <authorList>
            <consortium name="DOE Joint Genome Institute"/>
            <person name="Martino E."/>
            <person name="Morin E."/>
            <person name="Grelet G."/>
            <person name="Kuo A."/>
            <person name="Kohler A."/>
            <person name="Daghino S."/>
            <person name="Barry K."/>
            <person name="Choi C."/>
            <person name="Cichocki N."/>
            <person name="Clum A."/>
            <person name="Copeland A."/>
            <person name="Hainaut M."/>
            <person name="Haridas S."/>
            <person name="Labutti K."/>
            <person name="Lindquist E."/>
            <person name="Lipzen A."/>
            <person name="Khouja H.-R."/>
            <person name="Murat C."/>
            <person name="Ohm R."/>
            <person name="Olson A."/>
            <person name="Spatafora J."/>
            <person name="Veneault-Fourrey C."/>
            <person name="Henrissat B."/>
            <person name="Grigoriev I."/>
            <person name="Martin F."/>
            <person name="Perotto S."/>
        </authorList>
    </citation>
    <scope>NUCLEOTIDE SEQUENCE [LARGE SCALE GENOMIC DNA]</scope>
    <source>
        <strain evidence="10 11">E</strain>
    </source>
</reference>
<dbReference type="GO" id="GO:0010106">
    <property type="term" value="P:cellular response to iron ion starvation"/>
    <property type="evidence" value="ECO:0007669"/>
    <property type="project" value="TreeGrafter"/>
</dbReference>
<dbReference type="PANTHER" id="PTHR11709:SF361">
    <property type="entry name" value="IRON TRANSPORT MULTICOPPER OXIDASE FET3"/>
    <property type="match status" value="1"/>
</dbReference>
<dbReference type="CDD" id="cd13851">
    <property type="entry name" value="CuRO_1_Fet3p"/>
    <property type="match status" value="1"/>
</dbReference>
<evidence type="ECO:0000259" key="8">
    <source>
        <dbReference type="Pfam" id="PF07731"/>
    </source>
</evidence>
<dbReference type="OrthoDB" id="2121828at2759"/>
<evidence type="ECO:0000256" key="3">
    <source>
        <dbReference type="ARBA" id="ARBA00022729"/>
    </source>
</evidence>
<sequence>MKGIFLLFLSLLSIIRAATVTYNWSIDFVNAAPDGFSRQVIGINGAWPCPAIEGTVGDTIVIHVFNNLGTESTGIHFHGINQLGSQVMDGPSGVTQCPIPPGSSFTYSFVLDAPGSYWYHSHNKGQYPDGLRGPLIVHDPHDPYKGQYDEELVLTLSDWYHDSVPVLIQQMLATSNTHFLPPFPEALLTNDASSVSFKFQPGKTYKIKIISIAAFASTFLQFDSHTMRVIEVDGSYIEKHDAYQIRVAPAQRYTVLLNAQPATRRNYAFLASLDMNRDFSDLNARPPNAYPFNITGTLIYDAAKPLPAPYVVRSWNPVNDFTFAALDGERLLGTPNVDITLNFTFGFDAKGIPRTFFNNKTYVPQKVPSLFTAFTTGTENTNPLIYGAVNPFVVKKGDIVQLTVNNLDAAIHPFHLHGHQFQVCERASSGKGTFNGHTRNFPSVPVKRDTIAVNAGSYSTIRFKAQNPGVWLFHCHIEWHVIMGLIATIIEAPEQLRGLQIPDDHKAACAAQGIPIAGNAAGNTQNLTDLTGAFTTPPVPDNGALFPKRSLIMPKAGPIRRDRYYGN</sequence>
<protein>
    <submittedName>
        <fullName evidence="10">Multicopper oxidase</fullName>
    </submittedName>
</protein>
<dbReference type="AlphaFoldDB" id="A0A2J6SRX3"/>
<feature type="chain" id="PRO_5014438306" evidence="6">
    <location>
        <begin position="18"/>
        <end position="567"/>
    </location>
</feature>
<dbReference type="FunFam" id="2.60.40.420:FF:000071">
    <property type="entry name" value="Conidial pigment biosynthesis oxidase Abr1/brown 1"/>
    <property type="match status" value="1"/>
</dbReference>
<feature type="domain" description="Plastocyanin-like" evidence="7">
    <location>
        <begin position="150"/>
        <end position="277"/>
    </location>
</feature>
<dbReference type="InterPro" id="IPR045087">
    <property type="entry name" value="Cu-oxidase_fam"/>
</dbReference>
<keyword evidence="4" id="KW-0560">Oxidoreductase</keyword>
<evidence type="ECO:0000256" key="4">
    <source>
        <dbReference type="ARBA" id="ARBA00023002"/>
    </source>
</evidence>
<evidence type="ECO:0000259" key="7">
    <source>
        <dbReference type="Pfam" id="PF00394"/>
    </source>
</evidence>
<organism evidence="10 11">
    <name type="scientific">Hyaloscypha bicolor E</name>
    <dbReference type="NCBI Taxonomy" id="1095630"/>
    <lineage>
        <taxon>Eukaryota</taxon>
        <taxon>Fungi</taxon>
        <taxon>Dikarya</taxon>
        <taxon>Ascomycota</taxon>
        <taxon>Pezizomycotina</taxon>
        <taxon>Leotiomycetes</taxon>
        <taxon>Helotiales</taxon>
        <taxon>Hyaloscyphaceae</taxon>
        <taxon>Hyaloscypha</taxon>
        <taxon>Hyaloscypha bicolor</taxon>
    </lineage>
</organism>
<dbReference type="GeneID" id="36586645"/>
<dbReference type="RefSeq" id="XP_024730439.1">
    <property type="nucleotide sequence ID" value="XM_024878568.1"/>
</dbReference>
<evidence type="ECO:0000256" key="2">
    <source>
        <dbReference type="ARBA" id="ARBA00022723"/>
    </source>
</evidence>
<feature type="signal peptide" evidence="6">
    <location>
        <begin position="1"/>
        <end position="17"/>
    </location>
</feature>
<gene>
    <name evidence="10" type="ORF">K444DRAFT_599372</name>
</gene>
<evidence type="ECO:0000259" key="9">
    <source>
        <dbReference type="Pfam" id="PF07732"/>
    </source>
</evidence>
<dbReference type="PANTHER" id="PTHR11709">
    <property type="entry name" value="MULTI-COPPER OXIDASE"/>
    <property type="match status" value="1"/>
</dbReference>
<dbReference type="GO" id="GO:0033215">
    <property type="term" value="P:reductive iron assimilation"/>
    <property type="evidence" value="ECO:0007669"/>
    <property type="project" value="TreeGrafter"/>
</dbReference>
<dbReference type="GO" id="GO:0033573">
    <property type="term" value="C:high-affinity iron permease complex"/>
    <property type="evidence" value="ECO:0007669"/>
    <property type="project" value="TreeGrafter"/>
</dbReference>
<dbReference type="InterPro" id="IPR002355">
    <property type="entry name" value="Cu_oxidase_Cu_BS"/>
</dbReference>